<feature type="domain" description="AB hydrolase-1" evidence="2">
    <location>
        <begin position="28"/>
        <end position="248"/>
    </location>
</feature>
<keyword evidence="1" id="KW-0378">Hydrolase</keyword>
<dbReference type="Pfam" id="PF12697">
    <property type="entry name" value="Abhydrolase_6"/>
    <property type="match status" value="1"/>
</dbReference>
<dbReference type="Proteomes" id="UP000214688">
    <property type="component" value="Chromosome"/>
</dbReference>
<organism evidence="3 4">
    <name type="scientific">Tumebacillus algifaecis</name>
    <dbReference type="NCBI Taxonomy" id="1214604"/>
    <lineage>
        <taxon>Bacteria</taxon>
        <taxon>Bacillati</taxon>
        <taxon>Bacillota</taxon>
        <taxon>Bacilli</taxon>
        <taxon>Bacillales</taxon>
        <taxon>Alicyclobacillaceae</taxon>
        <taxon>Tumebacillus</taxon>
    </lineage>
</organism>
<dbReference type="InterPro" id="IPR000073">
    <property type="entry name" value="AB_hydrolase_1"/>
</dbReference>
<dbReference type="PANTHER" id="PTHR43798:SF31">
    <property type="entry name" value="AB HYDROLASE SUPERFAMILY PROTEIN YCLE"/>
    <property type="match status" value="1"/>
</dbReference>
<dbReference type="GO" id="GO:0016020">
    <property type="term" value="C:membrane"/>
    <property type="evidence" value="ECO:0007669"/>
    <property type="project" value="TreeGrafter"/>
</dbReference>
<dbReference type="GO" id="GO:0016787">
    <property type="term" value="F:hydrolase activity"/>
    <property type="evidence" value="ECO:0007669"/>
    <property type="project" value="UniProtKB-KW"/>
</dbReference>
<evidence type="ECO:0000256" key="1">
    <source>
        <dbReference type="ARBA" id="ARBA00022801"/>
    </source>
</evidence>
<dbReference type="PANTHER" id="PTHR43798">
    <property type="entry name" value="MONOACYLGLYCEROL LIPASE"/>
    <property type="match status" value="1"/>
</dbReference>
<dbReference type="EMBL" id="CP022657">
    <property type="protein sequence ID" value="ASS75909.1"/>
    <property type="molecule type" value="Genomic_DNA"/>
</dbReference>
<sequence length="259" mass="28534">MRMKRLKIQQDGQIVTVYEQNGAGHRTVVFLHGVGSTGKVWAYQMRGLREAGRMIGIELPGLSGLGELPDTVQELSDLAPFVFRVLDALEVWEAVWVGNSLGGRIALEASLTVPERVQGLVLACSAGVLLPEVHVPNLLELPHSEMDRRLFWQPELFQVLQSDESRAATVRARHLYDQLAARTRAIDLCDRLQEVQAKALVIWGEHDGVIPLPIGAAVAAGIPDAQLLVLERSAHVPQIEQPERVLDAIATFLTELRAE</sequence>
<evidence type="ECO:0000313" key="4">
    <source>
        <dbReference type="Proteomes" id="UP000214688"/>
    </source>
</evidence>
<dbReference type="Gene3D" id="3.40.50.1820">
    <property type="entry name" value="alpha/beta hydrolase"/>
    <property type="match status" value="1"/>
</dbReference>
<proteinExistence type="predicted"/>
<keyword evidence="4" id="KW-1185">Reference proteome</keyword>
<reference evidence="3 4" key="1">
    <citation type="journal article" date="2015" name="Int. J. Syst. Evol. Microbiol.">
        <title>Tumebacillus algifaecis sp. nov., isolated from decomposing algal scum.</title>
        <authorList>
            <person name="Wu Y.F."/>
            <person name="Zhang B."/>
            <person name="Xing P."/>
            <person name="Wu Q.L."/>
            <person name="Liu S.J."/>
        </authorList>
    </citation>
    <scope>NUCLEOTIDE SEQUENCE [LARGE SCALE GENOMIC DNA]</scope>
    <source>
        <strain evidence="3 4">THMBR28</strain>
    </source>
</reference>
<dbReference type="AlphaFoldDB" id="A0A223D2K2"/>
<evidence type="ECO:0000313" key="3">
    <source>
        <dbReference type="EMBL" id="ASS75909.1"/>
    </source>
</evidence>
<dbReference type="SUPFAM" id="SSF53474">
    <property type="entry name" value="alpha/beta-Hydrolases"/>
    <property type="match status" value="1"/>
</dbReference>
<name>A0A223D2K2_9BACL</name>
<dbReference type="InterPro" id="IPR029058">
    <property type="entry name" value="AB_hydrolase_fold"/>
</dbReference>
<dbReference type="PRINTS" id="PR00111">
    <property type="entry name" value="ABHYDROLASE"/>
</dbReference>
<evidence type="ECO:0000259" key="2">
    <source>
        <dbReference type="Pfam" id="PF12697"/>
    </source>
</evidence>
<dbReference type="KEGG" id="tab:CIG75_13705"/>
<dbReference type="InterPro" id="IPR050266">
    <property type="entry name" value="AB_hydrolase_sf"/>
</dbReference>
<accession>A0A223D2K2</accession>
<gene>
    <name evidence="3" type="ORF">CIG75_13705</name>
</gene>
<protein>
    <recommendedName>
        <fullName evidence="2">AB hydrolase-1 domain-containing protein</fullName>
    </recommendedName>
</protein>